<proteinExistence type="predicted"/>
<evidence type="ECO:0000259" key="3">
    <source>
        <dbReference type="PROSITE" id="PS50095"/>
    </source>
</evidence>
<dbReference type="Pfam" id="PF01477">
    <property type="entry name" value="PLAT"/>
    <property type="match status" value="4"/>
</dbReference>
<reference evidence="4" key="1">
    <citation type="submission" date="2014-05" db="EMBL/GenBank/DDBJ databases">
        <title>The transcriptome of the halophilic microalga Tetraselmis sp. GSL018 isolated from the Great Salt Lake, Utah.</title>
        <authorList>
            <person name="Jinkerson R.E."/>
            <person name="D'Adamo S."/>
            <person name="Posewitz M.C."/>
        </authorList>
    </citation>
    <scope>NUCLEOTIDE SEQUENCE</scope>
    <source>
        <strain evidence="4">GSL018</strain>
    </source>
</reference>
<dbReference type="PANTHER" id="PTHR45901:SF3">
    <property type="entry name" value="LIPOXYGENASE HOMOLOGY DOMAIN-CONTAINING PROTEIN 1"/>
    <property type="match status" value="1"/>
</dbReference>
<feature type="domain" description="PLAT" evidence="3">
    <location>
        <begin position="400"/>
        <end position="514"/>
    </location>
</feature>
<comment type="caution">
    <text evidence="1">Lacks conserved residue(s) required for the propagation of feature annotation.</text>
</comment>
<evidence type="ECO:0000313" key="5">
    <source>
        <dbReference type="EMBL" id="JAC72976.1"/>
    </source>
</evidence>
<dbReference type="InterPro" id="IPR036392">
    <property type="entry name" value="PLAT/LH2_dom_sf"/>
</dbReference>
<dbReference type="PANTHER" id="PTHR45901">
    <property type="entry name" value="PROTEIN CBG12474"/>
    <property type="match status" value="1"/>
</dbReference>
<organism evidence="4">
    <name type="scientific">Tetraselmis sp. GSL018</name>
    <dbReference type="NCBI Taxonomy" id="582737"/>
    <lineage>
        <taxon>Eukaryota</taxon>
        <taxon>Viridiplantae</taxon>
        <taxon>Chlorophyta</taxon>
        <taxon>core chlorophytes</taxon>
        <taxon>Chlorodendrophyceae</taxon>
        <taxon>Chlorodendrales</taxon>
        <taxon>Chlorodendraceae</taxon>
        <taxon>Tetraselmis</taxon>
    </lineage>
</organism>
<accession>A0A061R661</accession>
<gene>
    <name evidence="5" type="ORF">TSPGSL018_30052</name>
    <name evidence="4" type="ORF">TSPGSL018_8770</name>
</gene>
<dbReference type="SMART" id="SM00308">
    <property type="entry name" value="LH2"/>
    <property type="match status" value="1"/>
</dbReference>
<protein>
    <submittedName>
        <fullName evidence="4">Lipoxygenase homology domain-containing protein 1-like</fullName>
    </submittedName>
</protein>
<feature type="domain" description="PLAT" evidence="3">
    <location>
        <begin position="212"/>
        <end position="350"/>
    </location>
</feature>
<feature type="domain" description="PLAT" evidence="3">
    <location>
        <begin position="522"/>
        <end position="636"/>
    </location>
</feature>
<dbReference type="Gene3D" id="2.60.60.20">
    <property type="entry name" value="PLAT/LH2 domain"/>
    <property type="match status" value="6"/>
</dbReference>
<feature type="compositionally biased region" description="Gly residues" evidence="2">
    <location>
        <begin position="944"/>
        <end position="961"/>
    </location>
</feature>
<dbReference type="AlphaFoldDB" id="A0A061R661"/>
<feature type="domain" description="PLAT" evidence="3">
    <location>
        <begin position="77"/>
        <end position="199"/>
    </location>
</feature>
<evidence type="ECO:0000256" key="1">
    <source>
        <dbReference type="PROSITE-ProRule" id="PRU00152"/>
    </source>
</evidence>
<evidence type="ECO:0000313" key="4">
    <source>
        <dbReference type="EMBL" id="JAC68412.1"/>
    </source>
</evidence>
<sequence length="976" mass="106982">MEGFFQQAMNLDFVKKALNQEEPPPAVVEMDGEEVTLDIPTIVTAETTAVASGKGGILGGLGGLNITRGREEVVPSHRLEISIFTSDLEGAGTTAGTFMYFIGDKGTEGPIPLLSNNVSKDNRTSGSKLFQKGSIDTFEVEVSIGRLEQVVLGKEPSKDAWHVLKVIITDKWDGRVLYFPCEQWLSNLRRGLGNEVLLHGWEADQSDKDNRVIYKVIVSTANVPGASCESNAFIAIYGDKGCTGKKWLGAKRGFFRIVTQPDSTVLNKGETVAFLINSFDVGAMKRICIGHDNRGIGDSRWKLESVRVEKYHVSQGGSDGSSFPDARSKFVFGGWLGYGAEDGLCEVTLYPEEEHLSRSRSMRMSPEMVKSLLQAADEPQAPEGDIDFLAEPKKLSGPDFKYKIMIGTSDQPNADYDGSASIEIHGSKGKTPIFDLPGPFRRGVAKEFEDFAPSVGNIEEIMLYAKQFGDSWHLQDIFIEVLDPKNKRVGAYSFACDRWINNFGQPRSLLLMAHDITKAKREQFKILVYTSTEKGAATKDNVYLTIQGKEGKTRPLHLKAMSKYFGRGAVATFFRSTPKLGLIRTIVVAIDAKKTGSWKPEQIEIVDLQENKIYMFPCSEWLRVKDKKSKQWPKKTLRVVQINPNAIKQQNLKCRYKVLLHTSDTDNSETRSNVSFVLSGDQGESGKITVKGGSKRFNRGQMDAIFFDAMNVGDMYKMRLALETRLPTSWNCSYVHAVNIRTGAQAIFIPDGCLATTTGTERQKTMIAAGKGIPPTVVFYKIVVATGNSKESNINSDTADVSIEIYGSQRTVTAALEPAGNEMAFERGTLNVFTIESPYAGSIDSAVISFTSSLSRAKWDLQYVEIIDPKLGEAVEKMTGGPEAGIGDLFSKLAGTSIYLENQYGIIDGKDRGKARLKKASYPRGFKSLNERLESAGFDSGGNKVSGGDGGGNNDGGGGGFGLPKPGMFSMMRMFA</sequence>
<dbReference type="SUPFAM" id="SSF49723">
    <property type="entry name" value="Lipase/lipooxygenase domain (PLAT/LH2 domain)"/>
    <property type="match status" value="6"/>
</dbReference>
<name>A0A061R661_9CHLO</name>
<feature type="domain" description="PLAT" evidence="3">
    <location>
        <begin position="654"/>
        <end position="768"/>
    </location>
</feature>
<evidence type="ECO:0000256" key="2">
    <source>
        <dbReference type="SAM" id="MobiDB-lite"/>
    </source>
</evidence>
<feature type="region of interest" description="Disordered" evidence="2">
    <location>
        <begin position="937"/>
        <end position="961"/>
    </location>
</feature>
<dbReference type="InterPro" id="IPR052970">
    <property type="entry name" value="Inner_ear_hair_cell_LOXHD"/>
</dbReference>
<dbReference type="InterPro" id="IPR001024">
    <property type="entry name" value="PLAT/LH2_dom"/>
</dbReference>
<dbReference type="PROSITE" id="PS50095">
    <property type="entry name" value="PLAT"/>
    <property type="match status" value="5"/>
</dbReference>
<dbReference type="EMBL" id="GBEZ01017974">
    <property type="protein sequence ID" value="JAC68412.1"/>
    <property type="molecule type" value="Transcribed_RNA"/>
</dbReference>
<dbReference type="EMBL" id="GBEZ01012966">
    <property type="protein sequence ID" value="JAC72976.1"/>
    <property type="molecule type" value="Transcribed_RNA"/>
</dbReference>